<reference evidence="2 3" key="1">
    <citation type="journal article" date="2021" name="Elife">
        <title>Chloroplast acquisition without the gene transfer in kleptoplastic sea slugs, Plakobranchus ocellatus.</title>
        <authorList>
            <person name="Maeda T."/>
            <person name="Takahashi S."/>
            <person name="Yoshida T."/>
            <person name="Shimamura S."/>
            <person name="Takaki Y."/>
            <person name="Nagai Y."/>
            <person name="Toyoda A."/>
            <person name="Suzuki Y."/>
            <person name="Arimoto A."/>
            <person name="Ishii H."/>
            <person name="Satoh N."/>
            <person name="Nishiyama T."/>
            <person name="Hasebe M."/>
            <person name="Maruyama T."/>
            <person name="Minagawa J."/>
            <person name="Obokata J."/>
            <person name="Shigenobu S."/>
        </authorList>
    </citation>
    <scope>NUCLEOTIDE SEQUENCE [LARGE SCALE GENOMIC DNA]</scope>
</reference>
<feature type="compositionally biased region" description="Acidic residues" evidence="1">
    <location>
        <begin position="810"/>
        <end position="821"/>
    </location>
</feature>
<feature type="region of interest" description="Disordered" evidence="1">
    <location>
        <begin position="574"/>
        <end position="620"/>
    </location>
</feature>
<feature type="region of interest" description="Disordered" evidence="1">
    <location>
        <begin position="234"/>
        <end position="256"/>
    </location>
</feature>
<keyword evidence="3" id="KW-1185">Reference proteome</keyword>
<feature type="region of interest" description="Disordered" evidence="1">
    <location>
        <begin position="670"/>
        <end position="704"/>
    </location>
</feature>
<accession>A0AAV4BXN3</accession>
<feature type="compositionally biased region" description="Polar residues" evidence="1">
    <location>
        <begin position="516"/>
        <end position="532"/>
    </location>
</feature>
<feature type="region of interest" description="Disordered" evidence="1">
    <location>
        <begin position="22"/>
        <end position="54"/>
    </location>
</feature>
<dbReference type="AlphaFoldDB" id="A0AAV4BXN3"/>
<sequence>MQAVAAYLRKFIDTVTIGKKGPDTVNSKKKKNARSLDSGIGSYDEDVDSELGRDDDDIGEEIIVPRNNDIDDRQRGEHLKIPAYRLQGLGVKDDVCGAKALESTQGSAVAQHDWKNDRERLIVTVPTCKKVQILSFTPSEHEKSYKDDHLADGLRFADSFDDGDEDSDSCQENKPVDLASTAQCTYPGENEKSLEIAEDSTLSTKILHEEIPTYQTFSRSVSVDQPIFLTPPSSPIDPVLASNDDNQSQPFSSSQANHMTELTSDVCPDPQSVSDDLTKYSAPVLETSQKKQDMPVVVSNDFNRQNTNKEDEDQCFLKASNLNTDPGSQGDAENAIEETKEEIADDGNEKQTIGTSTSDQQAKITYTKTINSTKNKFNGCDIPLSQDPATQVAQEPGVNEHSESSDLPSCSDQNAPAQIIRPNGPVSTDPPEPSDQTTVNNCSPTFLPTETSISCSSTARPSNLKAVGPVPPSVDYVHSEKDQMEPKRVEAEQSSKEHERPESSQITNDKKARSLQPDTQINENKVATQTDNNIDHEEIKSEVMSLCEEIICQNGSTGTVKLATDSNFKNLQDSQSVKEIDSERNSETGLQKEEETFSPIDNTQGKKEYEYRPLNTDNQYNVSGSMAASVSEDGPDSQIILTSVENSLTESAERTDSPPVEHYYTLAVPSTLDESSSDENEDNKAAEDNQCTIPESDSSTVRSERKILRDENLNNTETSKHLTTNNVQVEESSHHLKTVDKNGNKDNIISMLNEMHENLNTLRNKSNSAVIACKFSPSSPQHFKTNYNCVSDSSDDEDPTEITCLVEGEHVDDDDDDEGSDSDSCCSDCNNHSSDSSSSDDSSDEEFINIIKNSKFKVLPVIYEAEEHHHCSDQEEDAAQDDNVFYDTLDLSPVHSNLKANKFSELLISSNRKVDLKTESSKVGNSDSSSNNSIRNIRSSNDLSTTNNAITCLKARSSRSQIIHSHTLAKDINMSEIFHTNTAFLTDKELQNYRTIVSLLSKVWMPKGYCKKFPLATLKEVLKSRCASLGLTPGKNLTPEAGRVLMVIAFLPFISLLDQFNRFRQKVALIYWPFYTAL</sequence>
<feature type="compositionally biased region" description="Low complexity" evidence="1">
    <location>
        <begin position="822"/>
        <end position="840"/>
    </location>
</feature>
<dbReference type="EMBL" id="BLXT01005577">
    <property type="protein sequence ID" value="GFO23988.1"/>
    <property type="molecule type" value="Genomic_DNA"/>
</dbReference>
<feature type="region of interest" description="Disordered" evidence="1">
    <location>
        <begin position="380"/>
        <end position="534"/>
    </location>
</feature>
<feature type="region of interest" description="Disordered" evidence="1">
    <location>
        <begin position="810"/>
        <end position="844"/>
    </location>
</feature>
<feature type="compositionally biased region" description="Basic and acidic residues" evidence="1">
    <location>
        <begin position="477"/>
        <end position="512"/>
    </location>
</feature>
<feature type="compositionally biased region" description="Acidic residues" evidence="1">
    <location>
        <begin position="159"/>
        <end position="169"/>
    </location>
</feature>
<feature type="compositionally biased region" description="Acidic residues" evidence="1">
    <location>
        <begin position="43"/>
        <end position="54"/>
    </location>
</feature>
<name>A0AAV4BXN3_9GAST</name>
<feature type="region of interest" description="Disordered" evidence="1">
    <location>
        <begin position="918"/>
        <end position="940"/>
    </location>
</feature>
<comment type="caution">
    <text evidence="2">The sequence shown here is derived from an EMBL/GenBank/DDBJ whole genome shotgun (WGS) entry which is preliminary data.</text>
</comment>
<feature type="compositionally biased region" description="Polar residues" evidence="1">
    <location>
        <begin position="689"/>
        <end position="701"/>
    </location>
</feature>
<feature type="compositionally biased region" description="Basic and acidic residues" evidence="1">
    <location>
        <begin position="576"/>
        <end position="595"/>
    </location>
</feature>
<feature type="compositionally biased region" description="Polar residues" evidence="1">
    <location>
        <begin position="405"/>
        <end position="416"/>
    </location>
</feature>
<organism evidence="2 3">
    <name type="scientific">Plakobranchus ocellatus</name>
    <dbReference type="NCBI Taxonomy" id="259542"/>
    <lineage>
        <taxon>Eukaryota</taxon>
        <taxon>Metazoa</taxon>
        <taxon>Spiralia</taxon>
        <taxon>Lophotrochozoa</taxon>
        <taxon>Mollusca</taxon>
        <taxon>Gastropoda</taxon>
        <taxon>Heterobranchia</taxon>
        <taxon>Euthyneura</taxon>
        <taxon>Panpulmonata</taxon>
        <taxon>Sacoglossa</taxon>
        <taxon>Placobranchoidea</taxon>
        <taxon>Plakobranchidae</taxon>
        <taxon>Plakobranchus</taxon>
    </lineage>
</organism>
<feature type="compositionally biased region" description="Polar residues" evidence="1">
    <location>
        <begin position="243"/>
        <end position="256"/>
    </location>
</feature>
<evidence type="ECO:0000256" key="1">
    <source>
        <dbReference type="SAM" id="MobiDB-lite"/>
    </source>
</evidence>
<feature type="region of interest" description="Disordered" evidence="1">
    <location>
        <begin position="157"/>
        <end position="176"/>
    </location>
</feature>
<proteinExistence type="predicted"/>
<protein>
    <submittedName>
        <fullName evidence="2">Uncharacterized protein</fullName>
    </submittedName>
</protein>
<evidence type="ECO:0000313" key="2">
    <source>
        <dbReference type="EMBL" id="GFO23988.1"/>
    </source>
</evidence>
<dbReference type="Proteomes" id="UP000735302">
    <property type="component" value="Unassembled WGS sequence"/>
</dbReference>
<gene>
    <name evidence="2" type="ORF">PoB_005049300</name>
</gene>
<feature type="compositionally biased region" description="Low complexity" evidence="1">
    <location>
        <begin position="925"/>
        <end position="940"/>
    </location>
</feature>
<feature type="compositionally biased region" description="Polar residues" evidence="1">
    <location>
        <begin position="434"/>
        <end position="461"/>
    </location>
</feature>
<evidence type="ECO:0000313" key="3">
    <source>
        <dbReference type="Proteomes" id="UP000735302"/>
    </source>
</evidence>